<dbReference type="SMART" id="SM00382">
    <property type="entry name" value="AAA"/>
    <property type="match status" value="1"/>
</dbReference>
<dbReference type="InterPro" id="IPR017911">
    <property type="entry name" value="MacB-like_ATP-bd"/>
</dbReference>
<dbReference type="SUPFAM" id="SSF52540">
    <property type="entry name" value="P-loop containing nucleoside triphosphate hydrolases"/>
    <property type="match status" value="1"/>
</dbReference>
<dbReference type="PROSITE" id="PS00211">
    <property type="entry name" value="ABC_TRANSPORTER_1"/>
    <property type="match status" value="1"/>
</dbReference>
<dbReference type="PANTHER" id="PTHR24220:SF86">
    <property type="entry name" value="ABC TRANSPORTER ABCH.1"/>
    <property type="match status" value="1"/>
</dbReference>
<sequence length="222" mass="24371">MSIIKLENINKTYGSGEVSVNALKGINLTIEEGDFLSIMGPSGCGKSTLLNIIGCIDKPTDGEYLLADKPTSKLSFNELATTRNEQISFIFQNFALINNLTVIDNVMLPLMIRSISKKKMKEKALNILSKLDILDKKDKKVSQISGGQQQRVAIARSLVQESKIILGDEPTGSLDQENGEIIMNLLKELSEKEGKTIIVVTHDSKVSEFSSKKIVMKDGLVV</sequence>
<dbReference type="InterPro" id="IPR027417">
    <property type="entry name" value="P-loop_NTPase"/>
</dbReference>
<evidence type="ECO:0000256" key="2">
    <source>
        <dbReference type="ARBA" id="ARBA00022741"/>
    </source>
</evidence>
<dbReference type="Pfam" id="PF00005">
    <property type="entry name" value="ABC_tran"/>
    <property type="match status" value="1"/>
</dbReference>
<dbReference type="Gene3D" id="3.40.50.300">
    <property type="entry name" value="P-loop containing nucleotide triphosphate hydrolases"/>
    <property type="match status" value="1"/>
</dbReference>
<name>A0ABS1EQZ4_9CLOT</name>
<protein>
    <submittedName>
        <fullName evidence="5">ABC transporter ATP-binding protein</fullName>
    </submittedName>
</protein>
<dbReference type="PROSITE" id="PS50893">
    <property type="entry name" value="ABC_TRANSPORTER_2"/>
    <property type="match status" value="1"/>
</dbReference>
<dbReference type="InterPro" id="IPR003439">
    <property type="entry name" value="ABC_transporter-like_ATP-bd"/>
</dbReference>
<accession>A0ABS1EQZ4</accession>
<evidence type="ECO:0000256" key="1">
    <source>
        <dbReference type="ARBA" id="ARBA00022448"/>
    </source>
</evidence>
<dbReference type="CDD" id="cd03255">
    <property type="entry name" value="ABC_MJ0796_LolCDE_FtsE"/>
    <property type="match status" value="1"/>
</dbReference>
<organism evidence="5 6">
    <name type="scientific">Clostridium yunnanense</name>
    <dbReference type="NCBI Taxonomy" id="2800325"/>
    <lineage>
        <taxon>Bacteria</taxon>
        <taxon>Bacillati</taxon>
        <taxon>Bacillota</taxon>
        <taxon>Clostridia</taxon>
        <taxon>Eubacteriales</taxon>
        <taxon>Clostridiaceae</taxon>
        <taxon>Clostridium</taxon>
    </lineage>
</organism>
<evidence type="ECO:0000256" key="3">
    <source>
        <dbReference type="ARBA" id="ARBA00022840"/>
    </source>
</evidence>
<dbReference type="EMBL" id="JAENHN010000039">
    <property type="protein sequence ID" value="MBK1811760.1"/>
    <property type="molecule type" value="Genomic_DNA"/>
</dbReference>
<dbReference type="InterPro" id="IPR015854">
    <property type="entry name" value="ABC_transpr_LolD-like"/>
</dbReference>
<reference evidence="6" key="1">
    <citation type="submission" date="2021-01" db="EMBL/GenBank/DDBJ databases">
        <title>Genome public.</title>
        <authorList>
            <person name="Liu C."/>
            <person name="Sun Q."/>
        </authorList>
    </citation>
    <scope>NUCLEOTIDE SEQUENCE [LARGE SCALE GENOMIC DNA]</scope>
    <source>
        <strain evidence="6">YIM B02505</strain>
    </source>
</reference>
<feature type="domain" description="ABC transporter" evidence="4">
    <location>
        <begin position="4"/>
        <end position="222"/>
    </location>
</feature>
<keyword evidence="3 5" id="KW-0067">ATP-binding</keyword>
<dbReference type="InterPro" id="IPR017871">
    <property type="entry name" value="ABC_transporter-like_CS"/>
</dbReference>
<dbReference type="GO" id="GO:0005524">
    <property type="term" value="F:ATP binding"/>
    <property type="evidence" value="ECO:0007669"/>
    <property type="project" value="UniProtKB-KW"/>
</dbReference>
<evidence type="ECO:0000313" key="6">
    <source>
        <dbReference type="Proteomes" id="UP000596739"/>
    </source>
</evidence>
<evidence type="ECO:0000313" key="5">
    <source>
        <dbReference type="EMBL" id="MBK1811760.1"/>
    </source>
</evidence>
<keyword evidence="1" id="KW-0813">Transport</keyword>
<keyword evidence="6" id="KW-1185">Reference proteome</keyword>
<dbReference type="Proteomes" id="UP000596739">
    <property type="component" value="Unassembled WGS sequence"/>
</dbReference>
<dbReference type="InterPro" id="IPR003593">
    <property type="entry name" value="AAA+_ATPase"/>
</dbReference>
<dbReference type="PANTHER" id="PTHR24220">
    <property type="entry name" value="IMPORT ATP-BINDING PROTEIN"/>
    <property type="match status" value="1"/>
</dbReference>
<comment type="caution">
    <text evidence="5">The sequence shown here is derived from an EMBL/GenBank/DDBJ whole genome shotgun (WGS) entry which is preliminary data.</text>
</comment>
<keyword evidence="2" id="KW-0547">Nucleotide-binding</keyword>
<proteinExistence type="predicted"/>
<dbReference type="RefSeq" id="WP_200270273.1">
    <property type="nucleotide sequence ID" value="NZ_JAENHN010000039.1"/>
</dbReference>
<gene>
    <name evidence="5" type="ORF">JHL18_14140</name>
</gene>
<evidence type="ECO:0000259" key="4">
    <source>
        <dbReference type="PROSITE" id="PS50893"/>
    </source>
</evidence>